<feature type="non-terminal residue" evidence="4">
    <location>
        <position position="1"/>
    </location>
</feature>
<comment type="similarity">
    <text evidence="1">Belongs to the sulfotransferase 1 family.</text>
</comment>
<dbReference type="GO" id="GO:0008146">
    <property type="term" value="F:sulfotransferase activity"/>
    <property type="evidence" value="ECO:0007669"/>
    <property type="project" value="InterPro"/>
</dbReference>
<protein>
    <recommendedName>
        <fullName evidence="3">Sulfotransferase domain-containing protein</fullName>
    </recommendedName>
</protein>
<organism evidence="4">
    <name type="scientific">marine metagenome</name>
    <dbReference type="NCBI Taxonomy" id="408172"/>
    <lineage>
        <taxon>unclassified sequences</taxon>
        <taxon>metagenomes</taxon>
        <taxon>ecological metagenomes</taxon>
    </lineage>
</organism>
<dbReference type="Gene3D" id="3.40.50.300">
    <property type="entry name" value="P-loop containing nucleotide triphosphate hydrolases"/>
    <property type="match status" value="1"/>
</dbReference>
<dbReference type="InterPro" id="IPR027417">
    <property type="entry name" value="P-loop_NTPase"/>
</dbReference>
<dbReference type="EMBL" id="UINC01199564">
    <property type="protein sequence ID" value="SVE18059.1"/>
    <property type="molecule type" value="Genomic_DNA"/>
</dbReference>
<keyword evidence="2" id="KW-0808">Transferase</keyword>
<dbReference type="AlphaFoldDB" id="A0A383BE00"/>
<dbReference type="PANTHER" id="PTHR11783">
    <property type="entry name" value="SULFOTRANSFERASE SULT"/>
    <property type="match status" value="1"/>
</dbReference>
<accession>A0A383BE00</accession>
<dbReference type="SUPFAM" id="SSF52540">
    <property type="entry name" value="P-loop containing nucleoside triphosphate hydrolases"/>
    <property type="match status" value="1"/>
</dbReference>
<dbReference type="Pfam" id="PF00685">
    <property type="entry name" value="Sulfotransfer_1"/>
    <property type="match status" value="1"/>
</dbReference>
<gene>
    <name evidence="4" type="ORF">METZ01_LOCUS470913</name>
</gene>
<proteinExistence type="inferred from homology"/>
<sequence length="227" mass="26635">TDIKKISDYWIAAQERIRLFNNETIFLKTHSALCTLENNPFTNGNNTKAAIYVVRDPRNLITSFAHHYSLDIDQAFDFINDKSQMLLTNEYGQGDFGIATILGNWSEHYKSWKNLKFAPILIVKYEDLIKDTKKTFNSILNFLSNLMDIKIDEKKIINTIESCSFEKLAEKEKTEGFFESAPSKKNLKKLNFFYLGKKNDWKKLLDPKIEEKIRFKFNKEMKELGYN</sequence>
<evidence type="ECO:0000256" key="2">
    <source>
        <dbReference type="ARBA" id="ARBA00022679"/>
    </source>
</evidence>
<evidence type="ECO:0000313" key="4">
    <source>
        <dbReference type="EMBL" id="SVE18059.1"/>
    </source>
</evidence>
<evidence type="ECO:0000256" key="1">
    <source>
        <dbReference type="ARBA" id="ARBA00005771"/>
    </source>
</evidence>
<evidence type="ECO:0000259" key="3">
    <source>
        <dbReference type="Pfam" id="PF00685"/>
    </source>
</evidence>
<feature type="domain" description="Sulfotransferase" evidence="3">
    <location>
        <begin position="24"/>
        <end position="225"/>
    </location>
</feature>
<name>A0A383BE00_9ZZZZ</name>
<dbReference type="InterPro" id="IPR000863">
    <property type="entry name" value="Sulfotransferase_dom"/>
</dbReference>
<reference evidence="4" key="1">
    <citation type="submission" date="2018-05" db="EMBL/GenBank/DDBJ databases">
        <authorList>
            <person name="Lanie J.A."/>
            <person name="Ng W.-L."/>
            <person name="Kazmierczak K.M."/>
            <person name="Andrzejewski T.M."/>
            <person name="Davidsen T.M."/>
            <person name="Wayne K.J."/>
            <person name="Tettelin H."/>
            <person name="Glass J.I."/>
            <person name="Rusch D."/>
            <person name="Podicherti R."/>
            <person name="Tsui H.-C.T."/>
            <person name="Winkler M.E."/>
        </authorList>
    </citation>
    <scope>NUCLEOTIDE SEQUENCE</scope>
</reference>